<evidence type="ECO:0000313" key="2">
    <source>
        <dbReference type="EMBL" id="VTP63920.1"/>
    </source>
</evidence>
<dbReference type="Proteomes" id="UP000222768">
    <property type="component" value="Unassembled WGS sequence"/>
</dbReference>
<dbReference type="EMBL" id="PDLK01000002">
    <property type="protein sequence ID" value="PHH02795.1"/>
    <property type="molecule type" value="Genomic_DNA"/>
</dbReference>
<accession>A0A4U9HIK3</accession>
<evidence type="ECO:0000313" key="4">
    <source>
        <dbReference type="Proteomes" id="UP000310719"/>
    </source>
</evidence>
<dbReference type="RefSeq" id="WP_081921619.1">
    <property type="nucleotide sequence ID" value="NZ_CP013990.1"/>
</dbReference>
<reference evidence="1" key="1">
    <citation type="submission" date="2017-09" db="EMBL/GenBank/DDBJ databases">
        <title>FDA dAtabase for Regulatory Grade micrObial Sequences (FDA-ARGOS): Supporting development and validation of Infectious Disease Dx tests.</title>
        <authorList>
            <person name="Minogue T."/>
            <person name="Wolcott M."/>
            <person name="Wasieloski L."/>
            <person name="Aguilar W."/>
            <person name="Moore D."/>
            <person name="Tallon L.J."/>
            <person name="Sadzewicz L."/>
            <person name="Ott S."/>
            <person name="Zhao X."/>
            <person name="Nagaraj S."/>
            <person name="Vavikolanu K."/>
            <person name="Aluvathingal J."/>
            <person name="Nadendla S."/>
            <person name="Sichtig H."/>
        </authorList>
    </citation>
    <scope>NUCLEOTIDE SEQUENCE</scope>
    <source>
        <strain evidence="1">FDAARGOS_404</strain>
    </source>
</reference>
<sequence>MSEQNKIVVQRFNQYVIAEGSREAFDALVADRFINRSAPEGTAGDRESLWRTFDQILRPALTNLQVNIEDQIAERDWVTTRKTITGRHTGELMGVAPTGKAVNISVIDMVRIAEGKYVEHWGLNTLAQVLSQLKQN</sequence>
<gene>
    <name evidence="1" type="ORF">CRX53_01865</name>
    <name evidence="2" type="ORF">NCTC13032_01087</name>
</gene>
<proteinExistence type="predicted"/>
<dbReference type="SUPFAM" id="SSF54427">
    <property type="entry name" value="NTF2-like"/>
    <property type="match status" value="1"/>
</dbReference>
<evidence type="ECO:0000313" key="3">
    <source>
        <dbReference type="Proteomes" id="UP000222768"/>
    </source>
</evidence>
<name>A0A4U9HIK3_9ENTR</name>
<dbReference type="Pfam" id="PF07366">
    <property type="entry name" value="SnoaL"/>
    <property type="match status" value="1"/>
</dbReference>
<dbReference type="AlphaFoldDB" id="A0A4U9HIK3"/>
<protein>
    <submittedName>
        <fullName evidence="1 2">Ester cyclase</fullName>
    </submittedName>
</protein>
<reference evidence="3" key="2">
    <citation type="submission" date="2017-09" db="EMBL/GenBank/DDBJ databases">
        <title>FDA dAtabase for Regulatory Grade micrObial Sequences (FDA-ARGOS): Supporting development and validation of Infectious Disease Dx tests.</title>
        <authorList>
            <person name="Minogue T."/>
            <person name="Wolcott M."/>
            <person name="Wasieloski L."/>
            <person name="Aguilar W."/>
            <person name="Moore D."/>
            <person name="Tallon L."/>
            <person name="Sadzewicz L."/>
            <person name="Ott S."/>
            <person name="Zhao X."/>
            <person name="Nagaraj S."/>
            <person name="Vavikolanu K."/>
            <person name="Aluvathingal J."/>
            <person name="Nadendla S."/>
            <person name="Sichtig H."/>
        </authorList>
    </citation>
    <scope>NUCLEOTIDE SEQUENCE [LARGE SCALE GENOMIC DNA]</scope>
    <source>
        <strain evidence="3">FDAARGOS_404</strain>
    </source>
</reference>
<evidence type="ECO:0000313" key="1">
    <source>
        <dbReference type="EMBL" id="PHH02795.1"/>
    </source>
</evidence>
<organism evidence="2 4">
    <name type="scientific">Leclercia adecarboxylata</name>
    <dbReference type="NCBI Taxonomy" id="83655"/>
    <lineage>
        <taxon>Bacteria</taxon>
        <taxon>Pseudomonadati</taxon>
        <taxon>Pseudomonadota</taxon>
        <taxon>Gammaproteobacteria</taxon>
        <taxon>Enterobacterales</taxon>
        <taxon>Enterobacteriaceae</taxon>
        <taxon>Leclercia</taxon>
    </lineage>
</organism>
<dbReference type="Proteomes" id="UP000310719">
    <property type="component" value="Chromosome"/>
</dbReference>
<reference evidence="2 4" key="3">
    <citation type="submission" date="2019-05" db="EMBL/GenBank/DDBJ databases">
        <authorList>
            <consortium name="Pathogen Informatics"/>
        </authorList>
    </citation>
    <scope>NUCLEOTIDE SEQUENCE [LARGE SCALE GENOMIC DNA]</scope>
    <source>
        <strain evidence="2 4">NCTC13032</strain>
    </source>
</reference>
<dbReference type="EMBL" id="LR590464">
    <property type="protein sequence ID" value="VTP63920.1"/>
    <property type="molecule type" value="Genomic_DNA"/>
</dbReference>
<dbReference type="InterPro" id="IPR009959">
    <property type="entry name" value="Cyclase_SnoaL-like"/>
</dbReference>
<dbReference type="PANTHER" id="PTHR38436:SF1">
    <property type="entry name" value="ESTER CYCLASE"/>
    <property type="match status" value="1"/>
</dbReference>
<dbReference type="Gene3D" id="3.10.450.50">
    <property type="match status" value="1"/>
</dbReference>
<dbReference type="InterPro" id="IPR032710">
    <property type="entry name" value="NTF2-like_dom_sf"/>
</dbReference>
<dbReference type="GO" id="GO:0030638">
    <property type="term" value="P:polyketide metabolic process"/>
    <property type="evidence" value="ECO:0007669"/>
    <property type="project" value="InterPro"/>
</dbReference>
<dbReference type="STRING" id="83655.APT61_18755"/>
<dbReference type="GeneID" id="30333976"/>
<dbReference type="PANTHER" id="PTHR38436">
    <property type="entry name" value="POLYKETIDE CYCLASE SNOAL-LIKE DOMAIN"/>
    <property type="match status" value="1"/>
</dbReference>